<evidence type="ECO:0000259" key="2">
    <source>
        <dbReference type="Pfam" id="PF26526"/>
    </source>
</evidence>
<gene>
    <name evidence="3" type="ORF">ACFSJS_04095</name>
</gene>
<evidence type="ECO:0000313" key="3">
    <source>
        <dbReference type="EMBL" id="MFD1828846.1"/>
    </source>
</evidence>
<evidence type="ECO:0000256" key="1">
    <source>
        <dbReference type="SAM" id="MobiDB-lite"/>
    </source>
</evidence>
<feature type="region of interest" description="Disordered" evidence="1">
    <location>
        <begin position="1"/>
        <end position="52"/>
    </location>
</feature>
<feature type="domain" description="DUF8175" evidence="2">
    <location>
        <begin position="101"/>
        <end position="257"/>
    </location>
</feature>
<organism evidence="3 4">
    <name type="scientific">Streptomyces desertarenae</name>
    <dbReference type="NCBI Taxonomy" id="2666184"/>
    <lineage>
        <taxon>Bacteria</taxon>
        <taxon>Bacillati</taxon>
        <taxon>Actinomycetota</taxon>
        <taxon>Actinomycetes</taxon>
        <taxon>Kitasatosporales</taxon>
        <taxon>Streptomycetaceae</taxon>
        <taxon>Streptomyces</taxon>
    </lineage>
</organism>
<reference evidence="4" key="1">
    <citation type="journal article" date="2019" name="Int. J. Syst. Evol. Microbiol.">
        <title>The Global Catalogue of Microorganisms (GCM) 10K type strain sequencing project: providing services to taxonomists for standard genome sequencing and annotation.</title>
        <authorList>
            <consortium name="The Broad Institute Genomics Platform"/>
            <consortium name="The Broad Institute Genome Sequencing Center for Infectious Disease"/>
            <person name="Wu L."/>
            <person name="Ma J."/>
        </authorList>
    </citation>
    <scope>NUCLEOTIDE SEQUENCE [LARGE SCALE GENOMIC DNA]</scope>
    <source>
        <strain evidence="4">CGMCC 4.7455</strain>
    </source>
</reference>
<protein>
    <recommendedName>
        <fullName evidence="2">DUF8175 domain-containing protein</fullName>
    </recommendedName>
</protein>
<dbReference type="Pfam" id="PF26526">
    <property type="entry name" value="DUF8175"/>
    <property type="match status" value="1"/>
</dbReference>
<dbReference type="InterPro" id="IPR058488">
    <property type="entry name" value="DUF8175"/>
</dbReference>
<proteinExistence type="predicted"/>
<dbReference type="Proteomes" id="UP001597365">
    <property type="component" value="Unassembled WGS sequence"/>
</dbReference>
<comment type="caution">
    <text evidence="3">The sequence shown here is derived from an EMBL/GenBank/DDBJ whole genome shotgun (WGS) entry which is preliminary data.</text>
</comment>
<dbReference type="RefSeq" id="WP_380896705.1">
    <property type="nucleotide sequence ID" value="NZ_JBHUFU010000001.1"/>
</dbReference>
<name>A0ABW4PHA0_9ACTN</name>
<accession>A0ABW4PHA0</accession>
<dbReference type="EMBL" id="JBHUFU010000001">
    <property type="protein sequence ID" value="MFD1828846.1"/>
    <property type="molecule type" value="Genomic_DNA"/>
</dbReference>
<keyword evidence="4" id="KW-1185">Reference proteome</keyword>
<sequence>MSIGGEGGYGDDRNLAAPGTYGRGRTSTRLPDDEAVVDAYDAPRRQPPRPGRSMVTVMGVVVLLIAAIAFANRGGGDGTPDAGGERAQNSAQPTAPTGERPVTGRTNGIPSGFAHSEQGAQSAAANYAVALGGTGMFETEHRHLLVDTLYTPEAAARIKGPQDRAYSEEFFTRLGLTPQGEAPEGTTFVSRTVPVGTKVTEYRGDSATVEVWYTGLIGLAGEGSTIPVTTTWKTWVFELRWTGSDWKITDDSQKDGPAPVPGDLRASTAEEISKAVEEYGGLTYAR</sequence>
<feature type="region of interest" description="Disordered" evidence="1">
    <location>
        <begin position="76"/>
        <end position="107"/>
    </location>
</feature>
<feature type="region of interest" description="Disordered" evidence="1">
    <location>
        <begin position="248"/>
        <end position="267"/>
    </location>
</feature>
<evidence type="ECO:0000313" key="4">
    <source>
        <dbReference type="Proteomes" id="UP001597365"/>
    </source>
</evidence>